<gene>
    <name evidence="1" type="ORF">E5676_scaffold107G00250</name>
</gene>
<reference evidence="1 2" key="1">
    <citation type="submission" date="2019-08" db="EMBL/GenBank/DDBJ databases">
        <title>Draft genome sequences of two oriental melons (Cucumis melo L. var makuwa).</title>
        <authorList>
            <person name="Kwon S.-Y."/>
        </authorList>
    </citation>
    <scope>NUCLEOTIDE SEQUENCE [LARGE SCALE GENOMIC DNA]</scope>
    <source>
        <strain evidence="2">cv. Chang Bougi</strain>
        <tissue evidence="1">Leaf</tissue>
    </source>
</reference>
<dbReference type="Proteomes" id="UP000321947">
    <property type="component" value="Unassembled WGS sequence"/>
</dbReference>
<dbReference type="AlphaFoldDB" id="A0A5D3CGB5"/>
<dbReference type="EMBL" id="SSTD01011039">
    <property type="protein sequence ID" value="TYK10943.1"/>
    <property type="molecule type" value="Genomic_DNA"/>
</dbReference>
<name>A0A5D3CGB5_CUCMM</name>
<accession>A0A5D3CGB5</accession>
<proteinExistence type="predicted"/>
<evidence type="ECO:0000313" key="2">
    <source>
        <dbReference type="Proteomes" id="UP000321947"/>
    </source>
</evidence>
<sequence>MSIDFMMWRDEYETLRRKYDGARGQMERGAEKLRQMVRMADQLSMQARALQQDKKPNCKIAQGSPPQHPYWTRRKAQIIDEQTNDLVQAVRQHVEGLKDQLTKILELLTNGRGKTVAGTSSQVEVDLNQVLEDMSAYPSSFTPQRLPSPRMVDRTYPTSFLASNSNTTTQQAAHVE</sequence>
<protein>
    <submittedName>
        <fullName evidence="1">Glial fibrillary acidic protein-like</fullName>
    </submittedName>
</protein>
<evidence type="ECO:0000313" key="1">
    <source>
        <dbReference type="EMBL" id="TYK10943.1"/>
    </source>
</evidence>
<organism evidence="1 2">
    <name type="scientific">Cucumis melo var. makuwa</name>
    <name type="common">Oriental melon</name>
    <dbReference type="NCBI Taxonomy" id="1194695"/>
    <lineage>
        <taxon>Eukaryota</taxon>
        <taxon>Viridiplantae</taxon>
        <taxon>Streptophyta</taxon>
        <taxon>Embryophyta</taxon>
        <taxon>Tracheophyta</taxon>
        <taxon>Spermatophyta</taxon>
        <taxon>Magnoliopsida</taxon>
        <taxon>eudicotyledons</taxon>
        <taxon>Gunneridae</taxon>
        <taxon>Pentapetalae</taxon>
        <taxon>rosids</taxon>
        <taxon>fabids</taxon>
        <taxon>Cucurbitales</taxon>
        <taxon>Cucurbitaceae</taxon>
        <taxon>Benincaseae</taxon>
        <taxon>Cucumis</taxon>
    </lineage>
</organism>
<comment type="caution">
    <text evidence="1">The sequence shown here is derived from an EMBL/GenBank/DDBJ whole genome shotgun (WGS) entry which is preliminary data.</text>
</comment>